<reference evidence="1" key="1">
    <citation type="journal article" date="2012" name="Appl. Environ. Microbiol.">
        <title>Identification of the haloarchaeal phasin (PhaP) that functions in polyhydroxyalkanoate accumulation and granule formation in Haloferax mediterranei.</title>
        <authorList>
            <person name="Cai S."/>
            <person name="Cai L."/>
            <person name="Liu H."/>
            <person name="Liu X."/>
            <person name="Han J."/>
            <person name="Zhou J."/>
            <person name="Xiang H."/>
        </authorList>
    </citation>
    <scope>NUCLEOTIDE SEQUENCE</scope>
    <source>
        <strain evidence="1">CGMCC 1.2087</strain>
    </source>
</reference>
<evidence type="ECO:0000313" key="3">
    <source>
        <dbReference type="EMBL" id="ELZ97439.1"/>
    </source>
</evidence>
<reference evidence="4 8" key="6">
    <citation type="submission" date="2019-04" db="EMBL/GenBank/DDBJ databases">
        <title>Methylomes of two halophilic Archaea, Haloarcula marismortui and Haloferax mediterranei.</title>
        <authorList>
            <person name="DasSarma S."/>
            <person name="DasSarma P."/>
            <person name="DasSarma S."/>
            <person name="Fomenkov A."/>
            <person name="Vincze T."/>
            <person name="Anton B.P."/>
            <person name="Roberts R.J."/>
        </authorList>
    </citation>
    <scope>NUCLEOTIDE SEQUENCE [LARGE SCALE GENOMIC DNA]</scope>
    <source>
        <strain evidence="4">ATCC 33500</strain>
        <strain evidence="8">ATCC 33500 / DSM 1411 / JCM 8866 / NBRC 14739 / NCIMB 2177 / R-4</strain>
        <plasmid evidence="4 8">pHME505</plasmid>
    </source>
</reference>
<dbReference type="EMBL" id="AOLO01000015">
    <property type="protein sequence ID" value="ELZ97439.1"/>
    <property type="molecule type" value="Genomic_DNA"/>
</dbReference>
<geneLocation type="plasmid" evidence="2 7">
    <name>HMPLAS1</name>
</geneLocation>
<evidence type="ECO:0000313" key="1">
    <source>
        <dbReference type="EMBL" id="AFK21232.1"/>
    </source>
</evidence>
<protein>
    <submittedName>
        <fullName evidence="1">Uncharacterized protein</fullName>
    </submittedName>
</protein>
<dbReference type="EMBL" id="CP007554">
    <property type="protein sequence ID" value="AHZ24664.1"/>
    <property type="molecule type" value="Genomic_DNA"/>
</dbReference>
<accession>I3RAH2</accession>
<name>I3RAH2_HALMT</name>
<dbReference type="Proteomes" id="UP000299011">
    <property type="component" value="Plasmid pHME505"/>
</dbReference>
<dbReference type="KEGG" id="hme:HFX_6107"/>
<dbReference type="EMBL" id="CP001871">
    <property type="protein sequence ID" value="AFK21232.1"/>
    <property type="molecule type" value="Genomic_DNA"/>
</dbReference>
<geneLocation type="plasmid" evidence="4 8">
    <name>pHME505</name>
</geneLocation>
<evidence type="ECO:0000313" key="6">
    <source>
        <dbReference type="Proteomes" id="UP000011603"/>
    </source>
</evidence>
<proteinExistence type="predicted"/>
<dbReference type="Proteomes" id="UP000006469">
    <property type="component" value="Plasmid pHM500"/>
</dbReference>
<sequence length="105" mass="12690">MLPLVIIIRWFGNSFSGRNQTPSDEWNGNYEYYSLWEQFEKVARVFQETERTRRWPTSVPTYDDGPYPEFTADHRSYTYRTAEKVGYRREPMTSNESNLELRFTQ</sequence>
<organism evidence="1 5">
    <name type="scientific">Haloferax mediterranei (strain ATCC 33500 / DSM 1411 / JCM 8866 / NBRC 14739 / NCIMB 2177 / R-4)</name>
    <name type="common">Halobacterium mediterranei</name>
    <dbReference type="NCBI Taxonomy" id="523841"/>
    <lineage>
        <taxon>Archaea</taxon>
        <taxon>Methanobacteriati</taxon>
        <taxon>Methanobacteriota</taxon>
        <taxon>Stenosarchaea group</taxon>
        <taxon>Halobacteria</taxon>
        <taxon>Halobacteriales</taxon>
        <taxon>Haloferacaceae</taxon>
        <taxon>Haloferax</taxon>
    </lineage>
</organism>
<geneLocation type="plasmid" evidence="1 5">
    <name>pHM500</name>
</geneLocation>
<dbReference type="HOGENOM" id="CLU_2230304_0_0_2"/>
<reference evidence="2 7" key="4">
    <citation type="submission" date="2014-04" db="EMBL/GenBank/DDBJ databases">
        <title>Transcriptional profiles of Haloferax mediterranei on the basis of nitrogen availability.</title>
        <authorList>
            <person name="Bautista V."/>
        </authorList>
    </citation>
    <scope>NUCLEOTIDE SEQUENCE [LARGE SCALE GENOMIC DNA]</scope>
    <source>
        <strain evidence="2">ATCC 33500</strain>
        <strain evidence="7">ATCC 33500 / DSM 1411 / JCM 8866 / NBRC 14739 / NCIMB 2177 / R-4</strain>
        <plasmid evidence="2">HMPLAS1</plasmid>
        <plasmid evidence="7">Plasmid HMPLAS1</plasmid>
    </source>
</reference>
<keyword evidence="1" id="KW-0614">Plasmid</keyword>
<evidence type="ECO:0000313" key="4">
    <source>
        <dbReference type="EMBL" id="QCQ77060.1"/>
    </source>
</evidence>
<reference evidence="1" key="5">
    <citation type="submission" date="2014-05" db="EMBL/GenBank/DDBJ databases">
        <authorList>
            <person name="Wang L."/>
            <person name="Yang H."/>
            <person name="Xiang H."/>
        </authorList>
    </citation>
    <scope>NUCLEOTIDE SEQUENCE</scope>
    <source>
        <strain evidence="1">CGMCC 1.2087</strain>
        <plasmid evidence="1">pHM500</plasmid>
    </source>
</reference>
<evidence type="ECO:0000313" key="2">
    <source>
        <dbReference type="EMBL" id="AHZ24664.1"/>
    </source>
</evidence>
<evidence type="ECO:0000313" key="7">
    <source>
        <dbReference type="Proteomes" id="UP000027075"/>
    </source>
</evidence>
<reference evidence="3 6" key="3">
    <citation type="journal article" date="2014" name="PLoS Genet.">
        <title>Phylogenetically driven sequencing of extremely halophilic archaea reveals strategies for static and dynamic osmo-response.</title>
        <authorList>
            <person name="Becker E.A."/>
            <person name="Seitzer P.M."/>
            <person name="Tritt A."/>
            <person name="Larsen D."/>
            <person name="Krusor M."/>
            <person name="Yao A.I."/>
            <person name="Wu D."/>
            <person name="Madern D."/>
            <person name="Eisen J.A."/>
            <person name="Darling A.E."/>
            <person name="Facciotti M.T."/>
        </authorList>
    </citation>
    <scope>NUCLEOTIDE SEQUENCE [LARGE SCALE GENOMIC DNA]</scope>
    <source>
        <strain evidence="3">ATCC 33500</strain>
        <strain evidence="6">ATCC 33500 / DSM 1411 / JCM 8866 / NBRC 14739 / NCIMB 2177 / R-4</strain>
    </source>
</reference>
<keyword evidence="6" id="KW-1185">Reference proteome</keyword>
<dbReference type="AlphaFoldDB" id="I3RAH2"/>
<evidence type="ECO:0000313" key="8">
    <source>
        <dbReference type="Proteomes" id="UP000299011"/>
    </source>
</evidence>
<dbReference type="Proteomes" id="UP000027075">
    <property type="component" value="Plasmid HMPLAS1"/>
</dbReference>
<reference evidence="1 5" key="2">
    <citation type="journal article" date="2012" name="J. Bacteriol.">
        <title>Complete genome sequence of the metabolically versatile halophilic archaeon Haloferax mediterranei, a poly(3-hydroxybutyrate-co-3-hydroxyvalerate) producer.</title>
        <authorList>
            <person name="Han J."/>
            <person name="Zhang F."/>
            <person name="Hou J."/>
            <person name="Liu X."/>
            <person name="Li M."/>
            <person name="Liu H."/>
            <person name="Cai L."/>
            <person name="Zhang B."/>
            <person name="Chen Y."/>
            <person name="Zhou J."/>
            <person name="Hu S."/>
            <person name="Xiang H."/>
        </authorList>
    </citation>
    <scope>NUCLEOTIDE SEQUENCE [LARGE SCALE GENOMIC DNA]</scope>
    <source>
        <strain evidence="5">ATCC 33500 / DSM 1411 / JCM 8866 / NBRC 14739 / NCIMB 2177 / R-4</strain>
        <strain evidence="1">CGMCC 1.2087</strain>
        <plasmid evidence="5">pHM500</plasmid>
    </source>
</reference>
<evidence type="ECO:0000313" key="5">
    <source>
        <dbReference type="Proteomes" id="UP000006469"/>
    </source>
</evidence>
<dbReference type="EMBL" id="CP039140">
    <property type="protein sequence ID" value="QCQ77060.1"/>
    <property type="molecule type" value="Genomic_DNA"/>
</dbReference>
<dbReference type="Proteomes" id="UP000011603">
    <property type="component" value="Unassembled WGS sequence"/>
</dbReference>
<gene>
    <name evidence="1" type="ordered locus">HFX_6107</name>
    <name evidence="2" type="ORF">BM92_17400</name>
    <name evidence="3" type="ORF">C439_18993</name>
    <name evidence="4" type="ORF">E6P09_17300</name>
</gene>